<dbReference type="OrthoDB" id="9800627at2"/>
<keyword evidence="10 13" id="KW-1133">Transmembrane helix</keyword>
<feature type="transmembrane region" description="Helical" evidence="13">
    <location>
        <begin position="47"/>
        <end position="69"/>
    </location>
</feature>
<feature type="transmembrane region" description="Helical" evidence="13">
    <location>
        <begin position="6"/>
        <end position="26"/>
    </location>
</feature>
<keyword evidence="4" id="KW-1003">Cell membrane</keyword>
<feature type="domain" description="Peptidase M50" evidence="14">
    <location>
        <begin position="125"/>
        <end position="183"/>
    </location>
</feature>
<protein>
    <submittedName>
        <fullName evidence="15">Zn-dependent protease</fullName>
    </submittedName>
</protein>
<keyword evidence="12 13" id="KW-0472">Membrane</keyword>
<organism evidence="15 16">
    <name type="scientific">Hathewaya histolytica</name>
    <name type="common">Clostridium histolyticum</name>
    <dbReference type="NCBI Taxonomy" id="1498"/>
    <lineage>
        <taxon>Bacteria</taxon>
        <taxon>Bacillati</taxon>
        <taxon>Bacillota</taxon>
        <taxon>Clostridia</taxon>
        <taxon>Eubacteriales</taxon>
        <taxon>Clostridiaceae</taxon>
        <taxon>Hathewaya</taxon>
    </lineage>
</organism>
<gene>
    <name evidence="15" type="ORF">NCTC503_00863</name>
</gene>
<dbReference type="EMBL" id="LR590481">
    <property type="protein sequence ID" value="VTQ86015.1"/>
    <property type="molecule type" value="Genomic_DNA"/>
</dbReference>
<evidence type="ECO:0000256" key="13">
    <source>
        <dbReference type="SAM" id="Phobius"/>
    </source>
</evidence>
<accession>A0A4U9R428</accession>
<reference evidence="15 16" key="1">
    <citation type="submission" date="2019-05" db="EMBL/GenBank/DDBJ databases">
        <authorList>
            <consortium name="Pathogen Informatics"/>
        </authorList>
    </citation>
    <scope>NUCLEOTIDE SEQUENCE [LARGE SCALE GENOMIC DNA]</scope>
    <source>
        <strain evidence="15 16">NCTC503</strain>
    </source>
</reference>
<evidence type="ECO:0000256" key="8">
    <source>
        <dbReference type="ARBA" id="ARBA00022801"/>
    </source>
</evidence>
<dbReference type="RefSeq" id="WP_138209578.1">
    <property type="nucleotide sequence ID" value="NZ_CBCRUQ010000039.1"/>
</dbReference>
<dbReference type="InterPro" id="IPR008915">
    <property type="entry name" value="Peptidase_M50"/>
</dbReference>
<evidence type="ECO:0000256" key="5">
    <source>
        <dbReference type="ARBA" id="ARBA00022670"/>
    </source>
</evidence>
<evidence type="ECO:0000256" key="4">
    <source>
        <dbReference type="ARBA" id="ARBA00022475"/>
    </source>
</evidence>
<dbReference type="CDD" id="cd06158">
    <property type="entry name" value="S2P-M50_like_1"/>
    <property type="match status" value="1"/>
</dbReference>
<name>A0A4U9R428_HATHI</name>
<keyword evidence="16" id="KW-1185">Reference proteome</keyword>
<dbReference type="PANTHER" id="PTHR35864:SF1">
    <property type="entry name" value="ZINC METALLOPROTEASE YWHC-RELATED"/>
    <property type="match status" value="1"/>
</dbReference>
<dbReference type="GO" id="GO:0046872">
    <property type="term" value="F:metal ion binding"/>
    <property type="evidence" value="ECO:0007669"/>
    <property type="project" value="UniProtKB-KW"/>
</dbReference>
<feature type="transmembrane region" description="Helical" evidence="13">
    <location>
        <begin position="127"/>
        <end position="147"/>
    </location>
</feature>
<keyword evidence="5 15" id="KW-0645">Protease</keyword>
<evidence type="ECO:0000256" key="9">
    <source>
        <dbReference type="ARBA" id="ARBA00022833"/>
    </source>
</evidence>
<evidence type="ECO:0000259" key="14">
    <source>
        <dbReference type="Pfam" id="PF02163"/>
    </source>
</evidence>
<sequence>MQMQELLLKIISIPGILMAFTIHEFAHAITAYKLGDDTPKYEGRLNLNPFTHIDIMGFLAMMIFGFGWARPVNTNPSAYKNYRMDDLKVSIAGPLANLLGAMICAIILSISNNFIVIDNIFYHMFKFIISYALQINVVLFILNLIPIPGFDGFHVLSDLFPDLFRKLPSSIESYGTIIFIICLLPILPGRESIFTYIVHIPSDYICDFIYTIFRIS</sequence>
<evidence type="ECO:0000256" key="7">
    <source>
        <dbReference type="ARBA" id="ARBA00022723"/>
    </source>
</evidence>
<evidence type="ECO:0000313" key="15">
    <source>
        <dbReference type="EMBL" id="VTQ86015.1"/>
    </source>
</evidence>
<comment type="similarity">
    <text evidence="3">Belongs to the peptidase M50B family.</text>
</comment>
<dbReference type="Pfam" id="PF02163">
    <property type="entry name" value="Peptidase_M50"/>
    <property type="match status" value="1"/>
</dbReference>
<keyword evidence="7" id="KW-0479">Metal-binding</keyword>
<evidence type="ECO:0000313" key="16">
    <source>
        <dbReference type="Proteomes" id="UP000308489"/>
    </source>
</evidence>
<dbReference type="PANTHER" id="PTHR35864">
    <property type="entry name" value="ZINC METALLOPROTEASE MJ0611-RELATED"/>
    <property type="match status" value="1"/>
</dbReference>
<dbReference type="Proteomes" id="UP000308489">
    <property type="component" value="Chromosome 1"/>
</dbReference>
<evidence type="ECO:0000256" key="11">
    <source>
        <dbReference type="ARBA" id="ARBA00023049"/>
    </source>
</evidence>
<evidence type="ECO:0000256" key="3">
    <source>
        <dbReference type="ARBA" id="ARBA00007931"/>
    </source>
</evidence>
<evidence type="ECO:0000256" key="1">
    <source>
        <dbReference type="ARBA" id="ARBA00001947"/>
    </source>
</evidence>
<feature type="transmembrane region" description="Helical" evidence="13">
    <location>
        <begin position="89"/>
        <end position="115"/>
    </location>
</feature>
<evidence type="ECO:0000256" key="12">
    <source>
        <dbReference type="ARBA" id="ARBA00023136"/>
    </source>
</evidence>
<feature type="transmembrane region" description="Helical" evidence="13">
    <location>
        <begin position="167"/>
        <end position="187"/>
    </location>
</feature>
<evidence type="ECO:0000256" key="10">
    <source>
        <dbReference type="ARBA" id="ARBA00022989"/>
    </source>
</evidence>
<keyword evidence="11" id="KW-0482">Metalloprotease</keyword>
<keyword evidence="6 13" id="KW-0812">Transmembrane</keyword>
<dbReference type="GO" id="GO:0006508">
    <property type="term" value="P:proteolysis"/>
    <property type="evidence" value="ECO:0007669"/>
    <property type="project" value="UniProtKB-KW"/>
</dbReference>
<dbReference type="KEGG" id="hhw:NCTC503_00863"/>
<evidence type="ECO:0000256" key="2">
    <source>
        <dbReference type="ARBA" id="ARBA00004651"/>
    </source>
</evidence>
<comment type="cofactor">
    <cofactor evidence="1">
        <name>Zn(2+)</name>
        <dbReference type="ChEBI" id="CHEBI:29105"/>
    </cofactor>
</comment>
<keyword evidence="8" id="KW-0378">Hydrolase</keyword>
<dbReference type="InterPro" id="IPR044537">
    <property type="entry name" value="Rip2-like"/>
</dbReference>
<dbReference type="InterPro" id="IPR052348">
    <property type="entry name" value="Metallopeptidase_M50B"/>
</dbReference>
<proteinExistence type="inferred from homology"/>
<keyword evidence="9" id="KW-0862">Zinc</keyword>
<dbReference type="AlphaFoldDB" id="A0A4U9R428"/>
<dbReference type="GO" id="GO:0008237">
    <property type="term" value="F:metallopeptidase activity"/>
    <property type="evidence" value="ECO:0007669"/>
    <property type="project" value="UniProtKB-KW"/>
</dbReference>
<evidence type="ECO:0000256" key="6">
    <source>
        <dbReference type="ARBA" id="ARBA00022692"/>
    </source>
</evidence>
<dbReference type="GO" id="GO:0005886">
    <property type="term" value="C:plasma membrane"/>
    <property type="evidence" value="ECO:0007669"/>
    <property type="project" value="UniProtKB-SubCell"/>
</dbReference>
<comment type="subcellular location">
    <subcellularLocation>
        <location evidence="2">Cell membrane</location>
        <topology evidence="2">Multi-pass membrane protein</topology>
    </subcellularLocation>
</comment>